<feature type="domain" description="RmlD-like substrate binding" evidence="7">
    <location>
        <begin position="3"/>
        <end position="283"/>
    </location>
</feature>
<dbReference type="Gene3D" id="3.90.25.10">
    <property type="entry name" value="UDP-galactose 4-epimerase, domain 1"/>
    <property type="match status" value="1"/>
</dbReference>
<comment type="function">
    <text evidence="6">Catalyzes the reduction of dTDP-6-deoxy-L-lyxo-4-hexulose to yield dTDP-L-rhamnose.</text>
</comment>
<comment type="caution">
    <text evidence="8">The sequence shown here is derived from an EMBL/GenBank/DDBJ whole genome shotgun (WGS) entry which is preliminary data.</text>
</comment>
<evidence type="ECO:0000256" key="1">
    <source>
        <dbReference type="ARBA" id="ARBA00004781"/>
    </source>
</evidence>
<dbReference type="PANTHER" id="PTHR10491:SF4">
    <property type="entry name" value="METHIONINE ADENOSYLTRANSFERASE 2 SUBUNIT BETA"/>
    <property type="match status" value="1"/>
</dbReference>
<comment type="pathway">
    <text evidence="1 6">Carbohydrate biosynthesis; dTDP-L-rhamnose biosynthesis.</text>
</comment>
<dbReference type="CDD" id="cd05254">
    <property type="entry name" value="dTDP_HR_like_SDR_e"/>
    <property type="match status" value="1"/>
</dbReference>
<protein>
    <recommendedName>
        <fullName evidence="4 6">dTDP-4-dehydrorhamnose reductase</fullName>
        <ecNumber evidence="3 6">1.1.1.133</ecNumber>
    </recommendedName>
</protein>
<gene>
    <name evidence="8" type="primary">rfbD</name>
    <name evidence="8" type="ORF">ACFSYS_01970</name>
</gene>
<dbReference type="EMBL" id="JBHUOJ010000004">
    <property type="protein sequence ID" value="MFD2832037.1"/>
    <property type="molecule type" value="Genomic_DNA"/>
</dbReference>
<dbReference type="PANTHER" id="PTHR10491">
    <property type="entry name" value="DTDP-4-DEHYDRORHAMNOSE REDUCTASE"/>
    <property type="match status" value="1"/>
</dbReference>
<proteinExistence type="inferred from homology"/>
<evidence type="ECO:0000313" key="8">
    <source>
        <dbReference type="EMBL" id="MFD2832037.1"/>
    </source>
</evidence>
<organism evidence="8 9">
    <name type="scientific">Christiangramia antarctica</name>
    <dbReference type="NCBI Taxonomy" id="2058158"/>
    <lineage>
        <taxon>Bacteria</taxon>
        <taxon>Pseudomonadati</taxon>
        <taxon>Bacteroidota</taxon>
        <taxon>Flavobacteriia</taxon>
        <taxon>Flavobacteriales</taxon>
        <taxon>Flavobacteriaceae</taxon>
        <taxon>Christiangramia</taxon>
    </lineage>
</organism>
<evidence type="ECO:0000256" key="3">
    <source>
        <dbReference type="ARBA" id="ARBA00012929"/>
    </source>
</evidence>
<evidence type="ECO:0000256" key="4">
    <source>
        <dbReference type="ARBA" id="ARBA00017099"/>
    </source>
</evidence>
<dbReference type="Proteomes" id="UP001597438">
    <property type="component" value="Unassembled WGS sequence"/>
</dbReference>
<dbReference type="Gene3D" id="3.40.50.720">
    <property type="entry name" value="NAD(P)-binding Rossmann-like Domain"/>
    <property type="match status" value="1"/>
</dbReference>
<reference evidence="9" key="1">
    <citation type="journal article" date="2019" name="Int. J. Syst. Evol. Microbiol.">
        <title>The Global Catalogue of Microorganisms (GCM) 10K type strain sequencing project: providing services to taxonomists for standard genome sequencing and annotation.</title>
        <authorList>
            <consortium name="The Broad Institute Genomics Platform"/>
            <consortium name="The Broad Institute Genome Sequencing Center for Infectious Disease"/>
            <person name="Wu L."/>
            <person name="Ma J."/>
        </authorList>
    </citation>
    <scope>NUCLEOTIDE SEQUENCE [LARGE SCALE GENOMIC DNA]</scope>
    <source>
        <strain evidence="9">KCTC 52925</strain>
    </source>
</reference>
<dbReference type="Pfam" id="PF04321">
    <property type="entry name" value="RmlD_sub_bind"/>
    <property type="match status" value="1"/>
</dbReference>
<dbReference type="SUPFAM" id="SSF51735">
    <property type="entry name" value="NAD(P)-binding Rossmann-fold domains"/>
    <property type="match status" value="1"/>
</dbReference>
<keyword evidence="6 8" id="KW-0560">Oxidoreductase</keyword>
<dbReference type="RefSeq" id="WP_251739551.1">
    <property type="nucleotide sequence ID" value="NZ_JBHUOJ010000004.1"/>
</dbReference>
<comment type="similarity">
    <text evidence="2 6">Belongs to the dTDP-4-dehydrorhamnose reductase family.</text>
</comment>
<dbReference type="InterPro" id="IPR029903">
    <property type="entry name" value="RmlD-like-bd"/>
</dbReference>
<keyword evidence="6" id="KW-0521">NADP</keyword>
<sequence>MKKILITGANGQLGQCFKKAAVNFQNFEYHFATSGELDITSKDQIQALFQKGKFDVCINCAAYTKVDEAEKNMELAFNINALAAKYLADICKKHAAVLVHFSTDYVFDGTATTPYKEIDPVNPINVYGASKLAGEQNIRQVCKKYYIFRTSWLYSEFGHNFFRTILKKAEEKQDLNIVTSQRGTPTNANDLANYVLQILNAEKQKFGLYHFSNKGEATWYDFAEAILKFSGNAEKIKLEKSDFYKTPAERPNYSVLSNDKIRTNFSYESKDWKESLKDLVAEVS</sequence>
<evidence type="ECO:0000256" key="5">
    <source>
        <dbReference type="ARBA" id="ARBA00048200"/>
    </source>
</evidence>
<comment type="catalytic activity">
    <reaction evidence="5">
        <text>dTDP-beta-L-rhamnose + NADP(+) = dTDP-4-dehydro-beta-L-rhamnose + NADPH + H(+)</text>
        <dbReference type="Rhea" id="RHEA:21796"/>
        <dbReference type="ChEBI" id="CHEBI:15378"/>
        <dbReference type="ChEBI" id="CHEBI:57510"/>
        <dbReference type="ChEBI" id="CHEBI:57783"/>
        <dbReference type="ChEBI" id="CHEBI:58349"/>
        <dbReference type="ChEBI" id="CHEBI:62830"/>
        <dbReference type="EC" id="1.1.1.133"/>
    </reaction>
</comment>
<dbReference type="EC" id="1.1.1.133" evidence="3 6"/>
<evidence type="ECO:0000256" key="2">
    <source>
        <dbReference type="ARBA" id="ARBA00010944"/>
    </source>
</evidence>
<dbReference type="NCBIfam" id="TIGR01214">
    <property type="entry name" value="rmlD"/>
    <property type="match status" value="1"/>
</dbReference>
<evidence type="ECO:0000259" key="7">
    <source>
        <dbReference type="Pfam" id="PF04321"/>
    </source>
</evidence>
<evidence type="ECO:0000256" key="6">
    <source>
        <dbReference type="RuleBase" id="RU364082"/>
    </source>
</evidence>
<keyword evidence="9" id="KW-1185">Reference proteome</keyword>
<accession>A0ABW5X140</accession>
<dbReference type="InterPro" id="IPR036291">
    <property type="entry name" value="NAD(P)-bd_dom_sf"/>
</dbReference>
<name>A0ABW5X140_9FLAO</name>
<dbReference type="InterPro" id="IPR005913">
    <property type="entry name" value="dTDP_dehydrorham_reduct"/>
</dbReference>
<evidence type="ECO:0000313" key="9">
    <source>
        <dbReference type="Proteomes" id="UP001597438"/>
    </source>
</evidence>
<dbReference type="GO" id="GO:0008831">
    <property type="term" value="F:dTDP-4-dehydrorhamnose reductase activity"/>
    <property type="evidence" value="ECO:0007669"/>
    <property type="project" value="UniProtKB-EC"/>
</dbReference>